<name>A0A318SX58_9BURK</name>
<dbReference type="InterPro" id="IPR042186">
    <property type="entry name" value="FimD_plug_dom"/>
</dbReference>
<evidence type="ECO:0000256" key="1">
    <source>
        <dbReference type="SAM" id="SignalP"/>
    </source>
</evidence>
<gene>
    <name evidence="3" type="ORF">DFQ15_1148</name>
</gene>
<organism evidence="3 4">
    <name type="scientific">Xylophilus ampelinus</name>
    <dbReference type="NCBI Taxonomy" id="54067"/>
    <lineage>
        <taxon>Bacteria</taxon>
        <taxon>Pseudomonadati</taxon>
        <taxon>Pseudomonadota</taxon>
        <taxon>Betaproteobacteria</taxon>
        <taxon>Burkholderiales</taxon>
        <taxon>Xylophilus</taxon>
    </lineage>
</organism>
<sequence>MGPTEPRAVRAPFHARRLPALVLCLCLPRLLAADTLVPLPDTGAEPVPLYLELVVNGRASGEVVPVTQRGHHYEIEAELLRRLHVRNSRPAGSRLAVDGLPGVATEYDGLGQRLLITVPTDWLPLQAFDTPPHLRRAELADGAGLLLNYDAYTATSRGSSLRSLWTEQRVFGRLGSLSNTGLYRSTRDGTADGYLRYDTRWTRVDPDDASQRVVGDVVTGALPWTSAVRLGGVQWSRNFGIRPDLVTYPLPQFAGQAAVPSAVDLFVNGYRAAARPVEAGPFSLGELPIVNGAGTATVVATDALGRQVLTALPFYVSQQLLRPGLVDYSFSAGALRRGYGLRSVGYGRAVASGVVRQGWNDGLTVEAQAQVGRGLAVAGIGGLVKAGLLGTLNASLSRGRADAGGPGVLPAFANGNPDAGRGGWQYSAGYQYTGTVGSVSLQQIGRTAAYGDASTYADDGFRLQRRTRQLSGSLPVGRGSLGAGWVDLQGGIAGGRTRLAYASYSRPLSDRVYLSMTAGRTVETGDTQVRLQLTYMLDSRASVSTAAVRGNDSTRAQATYQDAVPSDGGFGWNITQSLGGDSAERYRAAAVQYRNDLALVQGGVYGTGDQTARWAGASGSLGLMDGHAFAANRIGDGFALVSTGGVPDVPVRFEQQLIGRTDAQGYLLVPQVPAYRSGRYELDLLDLPADRFAPITERQVAVRGGMGALVEIPVQTLRSATIALVDALGVPLPVGTPVRHAETGTDTLVGWDGVVFLSKMQPQNTLLARPQNGPLCLAGFSARMYDEAGLRQVACRPRVQGAADAAAGGAR</sequence>
<reference evidence="3 4" key="1">
    <citation type="submission" date="2018-06" db="EMBL/GenBank/DDBJ databases">
        <title>Genomic Encyclopedia of Type Strains, Phase III (KMG-III): the genomes of soil and plant-associated and newly described type strains.</title>
        <authorList>
            <person name="Whitman W."/>
        </authorList>
    </citation>
    <scope>NUCLEOTIDE SEQUENCE [LARGE SCALE GENOMIC DNA]</scope>
    <source>
        <strain evidence="3 4">CECT 7646</strain>
    </source>
</reference>
<dbReference type="Pfam" id="PF00577">
    <property type="entry name" value="Usher"/>
    <property type="match status" value="2"/>
</dbReference>
<dbReference type="PANTHER" id="PTHR30451:SF5">
    <property type="entry name" value="SLR0019 PROTEIN"/>
    <property type="match status" value="1"/>
</dbReference>
<dbReference type="PANTHER" id="PTHR30451">
    <property type="entry name" value="OUTER MEMBRANE USHER PROTEIN"/>
    <property type="match status" value="1"/>
</dbReference>
<dbReference type="InterPro" id="IPR025949">
    <property type="entry name" value="PapC-like_C"/>
</dbReference>
<feature type="chain" id="PRO_5016347975" evidence="1">
    <location>
        <begin position="33"/>
        <end position="811"/>
    </location>
</feature>
<keyword evidence="1" id="KW-0732">Signal</keyword>
<dbReference type="Gene3D" id="2.60.40.2610">
    <property type="entry name" value="Outer membrane usher protein FimD, plug domain"/>
    <property type="match status" value="1"/>
</dbReference>
<dbReference type="InterPro" id="IPR000015">
    <property type="entry name" value="Fimb_usher"/>
</dbReference>
<comment type="caution">
    <text evidence="3">The sequence shown here is derived from an EMBL/GenBank/DDBJ whole genome shotgun (WGS) entry which is preliminary data.</text>
</comment>
<proteinExistence type="predicted"/>
<dbReference type="Gene3D" id="2.60.40.3110">
    <property type="match status" value="1"/>
</dbReference>
<dbReference type="GO" id="GO:0009279">
    <property type="term" value="C:cell outer membrane"/>
    <property type="evidence" value="ECO:0007669"/>
    <property type="project" value="TreeGrafter"/>
</dbReference>
<dbReference type="EMBL" id="QJTC01000014">
    <property type="protein sequence ID" value="PYE76223.1"/>
    <property type="molecule type" value="Genomic_DNA"/>
</dbReference>
<feature type="signal peptide" evidence="1">
    <location>
        <begin position="1"/>
        <end position="32"/>
    </location>
</feature>
<dbReference type="GO" id="GO:0009297">
    <property type="term" value="P:pilus assembly"/>
    <property type="evidence" value="ECO:0007669"/>
    <property type="project" value="InterPro"/>
</dbReference>
<feature type="domain" description="PapC-like C-terminal" evidence="2">
    <location>
        <begin position="722"/>
        <end position="778"/>
    </location>
</feature>
<evidence type="ECO:0000313" key="4">
    <source>
        <dbReference type="Proteomes" id="UP000247540"/>
    </source>
</evidence>
<dbReference type="Proteomes" id="UP000247540">
    <property type="component" value="Unassembled WGS sequence"/>
</dbReference>
<dbReference type="AlphaFoldDB" id="A0A318SX58"/>
<keyword evidence="4" id="KW-1185">Reference proteome</keyword>
<protein>
    <submittedName>
        <fullName evidence="3">Outer membrane usher protein</fullName>
    </submittedName>
</protein>
<accession>A0A318SX58</accession>
<dbReference type="Pfam" id="PF13953">
    <property type="entry name" value="PapC_C"/>
    <property type="match status" value="1"/>
</dbReference>
<evidence type="ECO:0000313" key="3">
    <source>
        <dbReference type="EMBL" id="PYE76223.1"/>
    </source>
</evidence>
<dbReference type="GO" id="GO:0015473">
    <property type="term" value="F:fimbrial usher porin activity"/>
    <property type="evidence" value="ECO:0007669"/>
    <property type="project" value="InterPro"/>
</dbReference>
<evidence type="ECO:0000259" key="2">
    <source>
        <dbReference type="Pfam" id="PF13953"/>
    </source>
</evidence>